<evidence type="ECO:0000313" key="8">
    <source>
        <dbReference type="Proteomes" id="UP001308005"/>
    </source>
</evidence>
<dbReference type="InterPro" id="IPR011611">
    <property type="entry name" value="PfkB_dom"/>
</dbReference>
<dbReference type="Gene3D" id="3.40.1190.20">
    <property type="match status" value="1"/>
</dbReference>
<evidence type="ECO:0000256" key="3">
    <source>
        <dbReference type="ARBA" id="ARBA00022741"/>
    </source>
</evidence>
<gene>
    <name evidence="7" type="ORF">VSS37_12610</name>
</gene>
<keyword evidence="5" id="KW-0067">ATP-binding</keyword>
<dbReference type="RefSeq" id="WP_324695724.1">
    <property type="nucleotide sequence ID" value="NZ_JAYMYJ010000112.1"/>
</dbReference>
<comment type="caution">
    <text evidence="7">The sequence shown here is derived from an EMBL/GenBank/DDBJ whole genome shotgun (WGS) entry which is preliminary data.</text>
</comment>
<accession>A0ABU6CYB9</accession>
<evidence type="ECO:0000259" key="6">
    <source>
        <dbReference type="Pfam" id="PF00294"/>
    </source>
</evidence>
<evidence type="ECO:0000256" key="4">
    <source>
        <dbReference type="ARBA" id="ARBA00022777"/>
    </source>
</evidence>
<proteinExistence type="inferred from homology"/>
<dbReference type="PANTHER" id="PTHR43085">
    <property type="entry name" value="HEXOKINASE FAMILY MEMBER"/>
    <property type="match status" value="1"/>
</dbReference>
<dbReference type="Pfam" id="PF00294">
    <property type="entry name" value="PfkB"/>
    <property type="match status" value="1"/>
</dbReference>
<dbReference type="SUPFAM" id="SSF53613">
    <property type="entry name" value="Ribokinase-like"/>
    <property type="match status" value="1"/>
</dbReference>
<keyword evidence="3" id="KW-0547">Nucleotide-binding</keyword>
<keyword evidence="8" id="KW-1185">Reference proteome</keyword>
<dbReference type="GO" id="GO:0016301">
    <property type="term" value="F:kinase activity"/>
    <property type="evidence" value="ECO:0007669"/>
    <property type="project" value="UniProtKB-KW"/>
</dbReference>
<protein>
    <submittedName>
        <fullName evidence="7">PfkB family carbohydrate kinase</fullName>
    </submittedName>
</protein>
<evidence type="ECO:0000313" key="7">
    <source>
        <dbReference type="EMBL" id="MEB4591826.1"/>
    </source>
</evidence>
<dbReference type="PROSITE" id="PS00583">
    <property type="entry name" value="PFKB_KINASES_1"/>
    <property type="match status" value="1"/>
</dbReference>
<dbReference type="InterPro" id="IPR029056">
    <property type="entry name" value="Ribokinase-like"/>
</dbReference>
<organism evidence="7 8">
    <name type="scientific">Candidatus Thiothrix phosphatis</name>
    <dbReference type="NCBI Taxonomy" id="3112415"/>
    <lineage>
        <taxon>Bacteria</taxon>
        <taxon>Pseudomonadati</taxon>
        <taxon>Pseudomonadota</taxon>
        <taxon>Gammaproteobacteria</taxon>
        <taxon>Thiotrichales</taxon>
        <taxon>Thiotrichaceae</taxon>
        <taxon>Thiothrix</taxon>
    </lineage>
</organism>
<evidence type="ECO:0000256" key="2">
    <source>
        <dbReference type="ARBA" id="ARBA00022679"/>
    </source>
</evidence>
<dbReference type="Proteomes" id="UP001308005">
    <property type="component" value="Unassembled WGS sequence"/>
</dbReference>
<dbReference type="PANTHER" id="PTHR43085:SF1">
    <property type="entry name" value="PSEUDOURIDINE KINASE-RELATED"/>
    <property type="match status" value="1"/>
</dbReference>
<evidence type="ECO:0000256" key="1">
    <source>
        <dbReference type="ARBA" id="ARBA00010688"/>
    </source>
</evidence>
<keyword evidence="2" id="KW-0808">Transferase</keyword>
<comment type="similarity">
    <text evidence="1">Belongs to the carbohydrate kinase PfkB family.</text>
</comment>
<name>A0ABU6CYB9_9GAMM</name>
<sequence length="303" mass="32915">MTDKPHCATATPRPVIFGEVLFDRFPDGSTVLGGAPFNVAWHLQAFGLQPLFVSAVGADPLGEQVRTAMQDWGMDVSGLQTSPDYPTGAVEVRFHDGEPHYTITPDSAWDFIRAEKLPPPPANALLYHGSLALRQPVSRHAWEQLAQQTGAAARFIDINLRAPWWDETLLTPWLQGARWLKINADELAAIVPQAGDAEGRIRSLFDTLPLEWLVITQGAAGAAAVSASGARLQVRPEQAAQVVDTVGAGDSFSSVLLLGLAHGWPMEQTLQRAQQFAAAVVGLRGATTRQRAFYQPFIDHWGL</sequence>
<feature type="domain" description="Carbohydrate kinase PfkB" evidence="6">
    <location>
        <begin position="26"/>
        <end position="288"/>
    </location>
</feature>
<dbReference type="InterPro" id="IPR050306">
    <property type="entry name" value="PfkB_Carbo_kinase"/>
</dbReference>
<keyword evidence="4 7" id="KW-0418">Kinase</keyword>
<dbReference type="EMBL" id="JAYMYJ010000112">
    <property type="protein sequence ID" value="MEB4591826.1"/>
    <property type="molecule type" value="Genomic_DNA"/>
</dbReference>
<dbReference type="InterPro" id="IPR002173">
    <property type="entry name" value="Carboh/pur_kinase_PfkB_CS"/>
</dbReference>
<reference evidence="8" key="1">
    <citation type="submission" date="2023-07" db="EMBL/GenBank/DDBJ databases">
        <title>The carbon used by Thiothrix.</title>
        <authorList>
            <person name="Chen L."/>
        </authorList>
    </citation>
    <scope>NUCLEOTIDE SEQUENCE [LARGE SCALE GENOMIC DNA]</scope>
</reference>
<evidence type="ECO:0000256" key="5">
    <source>
        <dbReference type="ARBA" id="ARBA00022840"/>
    </source>
</evidence>